<sequence length="252" mass="27118">MRLKRTDKPERMVPATACIAEASDAYHVKTAAIEAVIAHGLPAGAVSAGRVGPMAIPVQWLPVFELMGIKSEDVVNDECQNILAGTWIMAYMQAIQSMQATEANYASGQYAVRFPAWLEARRKTWAPVVRRAAQLTGVPAALIDAVITVESKYNPGARSGKNAIGMMQLLDTTAALVGGGDPRNPEDNILMGSKYLAQLATKFNGDLALTLAAYNAGPGAVTKRGYRIPPFPETQAYVPQVMALYSYLQQHP</sequence>
<protein>
    <recommendedName>
        <fullName evidence="2">Transglycosylase SLT domain-containing protein</fullName>
    </recommendedName>
</protein>
<evidence type="ECO:0000313" key="3">
    <source>
        <dbReference type="EMBL" id="TKC90141.1"/>
    </source>
</evidence>
<dbReference type="GO" id="GO:0008933">
    <property type="term" value="F:peptidoglycan lytic transglycosylase activity"/>
    <property type="evidence" value="ECO:0007669"/>
    <property type="project" value="InterPro"/>
</dbReference>
<comment type="caution">
    <text evidence="3">The sequence shown here is derived from an EMBL/GenBank/DDBJ whole genome shotgun (WGS) entry which is preliminary data.</text>
</comment>
<dbReference type="InterPro" id="IPR008258">
    <property type="entry name" value="Transglycosylase_SLT_dom_1"/>
</dbReference>
<dbReference type="AlphaFoldDB" id="A0A4U1I9F8"/>
<comment type="similarity">
    <text evidence="1">Belongs to the transglycosylase Slt family.</text>
</comment>
<evidence type="ECO:0000256" key="1">
    <source>
        <dbReference type="ARBA" id="ARBA00007734"/>
    </source>
</evidence>
<dbReference type="PANTHER" id="PTHR37423:SF2">
    <property type="entry name" value="MEMBRANE-BOUND LYTIC MUREIN TRANSGLYCOSYLASE C"/>
    <property type="match status" value="1"/>
</dbReference>
<dbReference type="PANTHER" id="PTHR37423">
    <property type="entry name" value="SOLUBLE LYTIC MUREIN TRANSGLYCOSYLASE-RELATED"/>
    <property type="match status" value="1"/>
</dbReference>
<organism evidence="3 4">
    <name type="scientific">Trinickia terrae</name>
    <dbReference type="NCBI Taxonomy" id="2571161"/>
    <lineage>
        <taxon>Bacteria</taxon>
        <taxon>Pseudomonadati</taxon>
        <taxon>Pseudomonadota</taxon>
        <taxon>Betaproteobacteria</taxon>
        <taxon>Burkholderiales</taxon>
        <taxon>Burkholderiaceae</taxon>
        <taxon>Trinickia</taxon>
    </lineage>
</organism>
<feature type="domain" description="Transglycosylase SLT" evidence="2">
    <location>
        <begin position="129"/>
        <end position="223"/>
    </location>
</feature>
<evidence type="ECO:0000259" key="2">
    <source>
        <dbReference type="Pfam" id="PF01464"/>
    </source>
</evidence>
<gene>
    <name evidence="3" type="ORF">FAZ69_08295</name>
</gene>
<accession>A0A4U1I9F8</accession>
<name>A0A4U1I9F8_9BURK</name>
<proteinExistence type="inferred from homology"/>
<dbReference type="EMBL" id="SWJE01000004">
    <property type="protein sequence ID" value="TKC90141.1"/>
    <property type="molecule type" value="Genomic_DNA"/>
</dbReference>
<reference evidence="3 4" key="1">
    <citation type="submission" date="2019-04" db="EMBL/GenBank/DDBJ databases">
        <title>Trinickia sp. 7GSK02, isolated from subtropical forest soil.</title>
        <authorList>
            <person name="Gao Z.-H."/>
            <person name="Qiu L.-H."/>
        </authorList>
    </citation>
    <scope>NUCLEOTIDE SEQUENCE [LARGE SCALE GENOMIC DNA]</scope>
    <source>
        <strain evidence="3 4">7GSK02</strain>
    </source>
</reference>
<dbReference type="InterPro" id="IPR000189">
    <property type="entry name" value="Transglyc_AS"/>
</dbReference>
<evidence type="ECO:0000313" key="4">
    <source>
        <dbReference type="Proteomes" id="UP000305539"/>
    </source>
</evidence>
<dbReference type="SUPFAM" id="SSF53955">
    <property type="entry name" value="Lysozyme-like"/>
    <property type="match status" value="2"/>
</dbReference>
<dbReference type="OrthoDB" id="9815002at2"/>
<keyword evidence="4" id="KW-1185">Reference proteome</keyword>
<dbReference type="GO" id="GO:0016020">
    <property type="term" value="C:membrane"/>
    <property type="evidence" value="ECO:0007669"/>
    <property type="project" value="InterPro"/>
</dbReference>
<dbReference type="Gene3D" id="1.10.530.10">
    <property type="match status" value="2"/>
</dbReference>
<dbReference type="Pfam" id="PF01464">
    <property type="entry name" value="SLT"/>
    <property type="match status" value="1"/>
</dbReference>
<dbReference type="GO" id="GO:0000270">
    <property type="term" value="P:peptidoglycan metabolic process"/>
    <property type="evidence" value="ECO:0007669"/>
    <property type="project" value="InterPro"/>
</dbReference>
<dbReference type="CDD" id="cd00254">
    <property type="entry name" value="LT-like"/>
    <property type="match status" value="1"/>
</dbReference>
<dbReference type="InterPro" id="IPR023346">
    <property type="entry name" value="Lysozyme-like_dom_sf"/>
</dbReference>
<dbReference type="Proteomes" id="UP000305539">
    <property type="component" value="Unassembled WGS sequence"/>
</dbReference>
<dbReference type="PROSITE" id="PS00922">
    <property type="entry name" value="TRANSGLYCOSYLASE"/>
    <property type="match status" value="1"/>
</dbReference>